<sequence length="118" mass="13318">DTNTYVYGPPNPFHTATIVVVHTSDNNNNNNNPFSTGNNYTSTGNNPTNQLTLSVHQDGDLEMGNNNLVGDNAQTNNYEPEWMDTDSEMTDVDTVMTDANSIEKRRRRHRRYPNTGRL</sequence>
<feature type="region of interest" description="Disordered" evidence="1">
    <location>
        <begin position="24"/>
        <end position="91"/>
    </location>
</feature>
<keyword evidence="3" id="KW-1185">Reference proteome</keyword>
<accession>A0A8H6IZP9</accession>
<feature type="compositionally biased region" description="Low complexity" evidence="1">
    <location>
        <begin position="26"/>
        <end position="49"/>
    </location>
</feature>
<comment type="caution">
    <text evidence="2">The sequence shown here is derived from an EMBL/GenBank/DDBJ whole genome shotgun (WGS) entry which is preliminary data.</text>
</comment>
<organism evidence="2 3">
    <name type="scientific">Colletotrichum sojae</name>
    <dbReference type="NCBI Taxonomy" id="2175907"/>
    <lineage>
        <taxon>Eukaryota</taxon>
        <taxon>Fungi</taxon>
        <taxon>Dikarya</taxon>
        <taxon>Ascomycota</taxon>
        <taxon>Pezizomycotina</taxon>
        <taxon>Sordariomycetes</taxon>
        <taxon>Hypocreomycetidae</taxon>
        <taxon>Glomerellales</taxon>
        <taxon>Glomerellaceae</taxon>
        <taxon>Colletotrichum</taxon>
        <taxon>Colletotrichum orchidearum species complex</taxon>
    </lineage>
</organism>
<evidence type="ECO:0000313" key="3">
    <source>
        <dbReference type="Proteomes" id="UP000652219"/>
    </source>
</evidence>
<dbReference type="AlphaFoldDB" id="A0A8H6IZP9"/>
<evidence type="ECO:0000313" key="2">
    <source>
        <dbReference type="EMBL" id="KAF6803722.1"/>
    </source>
</evidence>
<feature type="region of interest" description="Disordered" evidence="1">
    <location>
        <begin position="99"/>
        <end position="118"/>
    </location>
</feature>
<evidence type="ECO:0000256" key="1">
    <source>
        <dbReference type="SAM" id="MobiDB-lite"/>
    </source>
</evidence>
<dbReference type="EMBL" id="WIGN01000229">
    <property type="protein sequence ID" value="KAF6803722.1"/>
    <property type="molecule type" value="Genomic_DNA"/>
</dbReference>
<feature type="non-terminal residue" evidence="2">
    <location>
        <position position="1"/>
    </location>
</feature>
<name>A0A8H6IZP9_9PEZI</name>
<reference evidence="2 3" key="1">
    <citation type="journal article" date="2020" name="Phytopathology">
        <title>Genome Sequence Resources of Colletotrichum truncatum, C. plurivorum, C. musicola, and C. sojae: Four Species Pathogenic to Soybean (Glycine max).</title>
        <authorList>
            <person name="Rogerio F."/>
            <person name="Boufleur T.R."/>
            <person name="Ciampi-Guillardi M."/>
            <person name="Sukno S.A."/>
            <person name="Thon M.R."/>
            <person name="Massola Junior N.S."/>
            <person name="Baroncelli R."/>
        </authorList>
    </citation>
    <scope>NUCLEOTIDE SEQUENCE [LARGE SCALE GENOMIC DNA]</scope>
    <source>
        <strain evidence="2 3">LFN0009</strain>
    </source>
</reference>
<proteinExistence type="predicted"/>
<gene>
    <name evidence="2" type="ORF">CSOJ01_10681</name>
</gene>
<feature type="compositionally biased region" description="Polar residues" evidence="1">
    <location>
        <begin position="64"/>
        <end position="78"/>
    </location>
</feature>
<dbReference type="Proteomes" id="UP000652219">
    <property type="component" value="Unassembled WGS sequence"/>
</dbReference>
<feature type="compositionally biased region" description="Acidic residues" evidence="1">
    <location>
        <begin position="81"/>
        <end position="91"/>
    </location>
</feature>
<protein>
    <submittedName>
        <fullName evidence="2">Uncharacterized protein</fullName>
    </submittedName>
</protein>